<name>A0A366SBB2_9HYPO</name>
<accession>A0A366SBB2</accession>
<dbReference type="Proteomes" id="UP000253153">
    <property type="component" value="Unassembled WGS sequence"/>
</dbReference>
<comment type="caution">
    <text evidence="1">The sequence shown here is derived from an EMBL/GenBank/DDBJ whole genome shotgun (WGS) entry which is preliminary data.</text>
</comment>
<organism evidence="1 2">
    <name type="scientific">Fusarium coffeatum</name>
    <dbReference type="NCBI Taxonomy" id="231269"/>
    <lineage>
        <taxon>Eukaryota</taxon>
        <taxon>Fungi</taxon>
        <taxon>Dikarya</taxon>
        <taxon>Ascomycota</taxon>
        <taxon>Pezizomycotina</taxon>
        <taxon>Sordariomycetes</taxon>
        <taxon>Hypocreomycetidae</taxon>
        <taxon>Hypocreales</taxon>
        <taxon>Nectriaceae</taxon>
        <taxon>Fusarium</taxon>
        <taxon>Fusarium incarnatum-equiseti species complex</taxon>
    </lineage>
</organism>
<dbReference type="GeneID" id="41990334"/>
<protein>
    <submittedName>
        <fullName evidence="1">Uncharacterized protein</fullName>
    </submittedName>
</protein>
<keyword evidence="2" id="KW-1185">Reference proteome</keyword>
<gene>
    <name evidence="1" type="ORF">FIESC28_00887</name>
</gene>
<proteinExistence type="predicted"/>
<sequence length="388" mass="43723">MELTSRTKLYFFSSVHDFLLPTFSHITLLFIFLPTDIIIKQQLLLRIKLLHQARDSRIYNKPFYQARKSGTTPPKLHWSFLLRSDKMAPYMFEDPFQAGINPYMGAGFDASLLGNISLPYGNAHYVPNGITYLADSLSYDVPMGVSQPWGVADSLPAGATYGFPTGMNQFPNAVNYIPNVGKNVLPGRVQEPVWAQNSEPAQPAGVDAIVKNREACLPEEALKAAATIREKYPQVPKEVYASFLIPPPKGDRVARNEYADRMREYKIPHGLIIKLGQMDCAEATLRGGLRNKRLPAKQRPRSSDDIWNDQYVVALLLAVDDVQRRMGIPRCSTHGIAWEEVTDGMHKIMGPKSFKFSSIAVSRRYKCQDPFEGDVEKKNKKKAMKKKD</sequence>
<dbReference type="EMBL" id="QKXC01000024">
    <property type="protein sequence ID" value="RBR26242.1"/>
    <property type="molecule type" value="Genomic_DNA"/>
</dbReference>
<dbReference type="AlphaFoldDB" id="A0A366SBB2"/>
<dbReference type="RefSeq" id="XP_031020833.1">
    <property type="nucleotide sequence ID" value="XM_031155038.1"/>
</dbReference>
<reference evidence="1 2" key="1">
    <citation type="submission" date="2018-06" db="EMBL/GenBank/DDBJ databases">
        <title>Fusarium incarnatum-equiseti species complex species 28.</title>
        <authorList>
            <person name="Gardiner D.M."/>
        </authorList>
    </citation>
    <scope>NUCLEOTIDE SEQUENCE [LARGE SCALE GENOMIC DNA]</scope>
    <source>
        <strain evidence="1 2">FIESC_28</strain>
    </source>
</reference>
<evidence type="ECO:0000313" key="2">
    <source>
        <dbReference type="Proteomes" id="UP000253153"/>
    </source>
</evidence>
<evidence type="ECO:0000313" key="1">
    <source>
        <dbReference type="EMBL" id="RBR26242.1"/>
    </source>
</evidence>
<dbReference type="OrthoDB" id="5048607at2759"/>